<dbReference type="GO" id="GO:0009229">
    <property type="term" value="P:thiamine diphosphate biosynthetic process"/>
    <property type="evidence" value="ECO:0007669"/>
    <property type="project" value="UniProtKB-UniRule"/>
</dbReference>
<dbReference type="GO" id="GO:0009030">
    <property type="term" value="F:thiamine-phosphate kinase activity"/>
    <property type="evidence" value="ECO:0007669"/>
    <property type="project" value="UniProtKB-UniRule"/>
</dbReference>
<comment type="miscellaneous">
    <text evidence="2">Reaction mechanism of ThiL seems to utilize a direct, inline transfer of the gamma-phosphate of ATP to TMP rather than a phosphorylated enzyme intermediate.</text>
</comment>
<dbReference type="EC" id="2.7.4.16" evidence="2"/>
<dbReference type="Pfam" id="PF00586">
    <property type="entry name" value="AIRS"/>
    <property type="match status" value="1"/>
</dbReference>
<dbReference type="UniPathway" id="UPA00060">
    <property type="reaction ID" value="UER00142"/>
</dbReference>
<evidence type="ECO:0000256" key="1">
    <source>
        <dbReference type="ARBA" id="ARBA00022977"/>
    </source>
</evidence>
<keyword evidence="2" id="KW-0418">Kinase</keyword>
<organism evidence="5 6">
    <name type="scientific">Thermodesulfatator autotrophicus</name>
    <dbReference type="NCBI Taxonomy" id="1795632"/>
    <lineage>
        <taxon>Bacteria</taxon>
        <taxon>Pseudomonadati</taxon>
        <taxon>Thermodesulfobacteriota</taxon>
        <taxon>Thermodesulfobacteria</taxon>
        <taxon>Thermodesulfobacteriales</taxon>
        <taxon>Thermodesulfatatoraceae</taxon>
        <taxon>Thermodesulfatator</taxon>
    </lineage>
</organism>
<evidence type="ECO:0000313" key="6">
    <source>
        <dbReference type="Proteomes" id="UP000076964"/>
    </source>
</evidence>
<keyword evidence="2" id="KW-0479">Metal-binding</keyword>
<feature type="binding site" evidence="2">
    <location>
        <position position="313"/>
    </location>
    <ligand>
        <name>substrate</name>
    </ligand>
</feature>
<dbReference type="GO" id="GO:0000287">
    <property type="term" value="F:magnesium ion binding"/>
    <property type="evidence" value="ECO:0007669"/>
    <property type="project" value="UniProtKB-UniRule"/>
</dbReference>
<feature type="domain" description="PurM-like N-terminal" evidence="3">
    <location>
        <begin position="26"/>
        <end position="137"/>
    </location>
</feature>
<feature type="binding site" evidence="2">
    <location>
        <position position="73"/>
    </location>
    <ligand>
        <name>Mg(2+)</name>
        <dbReference type="ChEBI" id="CHEBI:18420"/>
        <label>2</label>
    </ligand>
</feature>
<dbReference type="GO" id="GO:0009228">
    <property type="term" value="P:thiamine biosynthetic process"/>
    <property type="evidence" value="ECO:0007669"/>
    <property type="project" value="UniProtKB-KW"/>
</dbReference>
<feature type="binding site" evidence="2">
    <location>
        <position position="120"/>
    </location>
    <ligand>
        <name>Mg(2+)</name>
        <dbReference type="ChEBI" id="CHEBI:18420"/>
        <label>1</label>
    </ligand>
</feature>
<evidence type="ECO:0000259" key="3">
    <source>
        <dbReference type="Pfam" id="PF00586"/>
    </source>
</evidence>
<comment type="caution">
    <text evidence="5">The sequence shown here is derived from an EMBL/GenBank/DDBJ whole genome shotgun (WGS) entry which is preliminary data.</text>
</comment>
<sequence length="325" mass="35635">MTEEEILYFLQKNYPATRKEVISGIGDDCAVISRGSLWELLTTDTMVEGIHFDFSYFDPYFVGRKLAAVNLSDIAAMGGAPSYALFNLSLPEISEEELKGLLNGLTSKLEAYGADLIGGDVTRNPERWHLTLTLVGEAPAGVAIFRQGAKAGDLIFVSRPLGASAAALELWQKGLEPPEPIKLAHLDPEPEIELGKLLAQENLASAMMDISDGLLLDLARLCRANNLGAEIEAEKVPFSLVLKDLPLKQDPLFYALSGGEDFALLFTVPHDREKFLHLALKGRQVFKIGRFIAKEGLYLIKGGQKNNVSPQGFDHFAKRESFIST</sequence>
<feature type="binding site" evidence="2">
    <location>
        <begin position="119"/>
        <end position="120"/>
    </location>
    <ligand>
        <name>ATP</name>
        <dbReference type="ChEBI" id="CHEBI:30616"/>
    </ligand>
</feature>
<feature type="binding site" evidence="2">
    <location>
        <position position="28"/>
    </location>
    <ligand>
        <name>Mg(2+)</name>
        <dbReference type="ChEBI" id="CHEBI:18420"/>
        <label>4</label>
    </ligand>
</feature>
<dbReference type="PIRSF" id="PIRSF005303">
    <property type="entry name" value="Thiam_monoph_kin"/>
    <property type="match status" value="1"/>
</dbReference>
<dbReference type="PANTHER" id="PTHR30270">
    <property type="entry name" value="THIAMINE-MONOPHOSPHATE KINASE"/>
    <property type="match status" value="1"/>
</dbReference>
<dbReference type="InterPro" id="IPR016188">
    <property type="entry name" value="PurM-like_N"/>
</dbReference>
<dbReference type="HAMAP" id="MF_02128">
    <property type="entry name" value="TMP_kinase"/>
    <property type="match status" value="1"/>
</dbReference>
<dbReference type="InterPro" id="IPR036676">
    <property type="entry name" value="PurM-like_C_sf"/>
</dbReference>
<dbReference type="NCBIfam" id="TIGR01379">
    <property type="entry name" value="thiL"/>
    <property type="match status" value="1"/>
</dbReference>
<protein>
    <recommendedName>
        <fullName evidence="2">Thiamine-monophosphate kinase</fullName>
        <shortName evidence="2">TMP kinase</shortName>
        <shortName evidence="2">Thiamine-phosphate kinase</shortName>
        <ecNumber evidence="2">2.7.4.16</ecNumber>
    </recommendedName>
</protein>
<feature type="binding site" evidence="2">
    <location>
        <position position="146"/>
    </location>
    <ligand>
        <name>ATP</name>
        <dbReference type="ChEBI" id="CHEBI:30616"/>
    </ligand>
</feature>
<comment type="catalytic activity">
    <reaction evidence="2">
        <text>thiamine phosphate + ATP = thiamine diphosphate + ADP</text>
        <dbReference type="Rhea" id="RHEA:15913"/>
        <dbReference type="ChEBI" id="CHEBI:30616"/>
        <dbReference type="ChEBI" id="CHEBI:37575"/>
        <dbReference type="ChEBI" id="CHEBI:58937"/>
        <dbReference type="ChEBI" id="CHEBI:456216"/>
        <dbReference type="EC" id="2.7.4.16"/>
    </reaction>
</comment>
<dbReference type="OrthoDB" id="9802811at2"/>
<feature type="binding site" evidence="2">
    <location>
        <position position="260"/>
    </location>
    <ligand>
        <name>substrate</name>
    </ligand>
</feature>
<gene>
    <name evidence="2" type="primary">thiL</name>
    <name evidence="5" type="ORF">TH606_02700</name>
</gene>
<feature type="binding site" evidence="2">
    <location>
        <position position="51"/>
    </location>
    <ligand>
        <name>substrate</name>
    </ligand>
</feature>
<evidence type="ECO:0000259" key="4">
    <source>
        <dbReference type="Pfam" id="PF02769"/>
    </source>
</evidence>
<feature type="binding site" evidence="2">
    <location>
        <position position="43"/>
    </location>
    <ligand>
        <name>Mg(2+)</name>
        <dbReference type="ChEBI" id="CHEBI:18420"/>
        <label>1</label>
    </ligand>
</feature>
<dbReference type="GO" id="GO:0005524">
    <property type="term" value="F:ATP binding"/>
    <property type="evidence" value="ECO:0007669"/>
    <property type="project" value="UniProtKB-UniRule"/>
</dbReference>
<feature type="binding site" evidence="2">
    <location>
        <position position="73"/>
    </location>
    <ligand>
        <name>Mg(2+)</name>
        <dbReference type="ChEBI" id="CHEBI:18420"/>
        <label>4</label>
    </ligand>
</feature>
<dbReference type="EMBL" id="LSFI01000008">
    <property type="protein sequence ID" value="OAG28278.1"/>
    <property type="molecule type" value="Genomic_DNA"/>
</dbReference>
<feature type="binding site" evidence="2">
    <location>
        <position position="209"/>
    </location>
    <ligand>
        <name>Mg(2+)</name>
        <dbReference type="ChEBI" id="CHEBI:18420"/>
        <label>3</label>
    </ligand>
</feature>
<comment type="similarity">
    <text evidence="2">Belongs to the thiamine-monophosphate kinase family.</text>
</comment>
<proteinExistence type="inferred from homology"/>
<feature type="binding site" evidence="2">
    <location>
        <position position="44"/>
    </location>
    <ligand>
        <name>Mg(2+)</name>
        <dbReference type="ChEBI" id="CHEBI:18420"/>
        <label>1</label>
    </ligand>
</feature>
<dbReference type="AlphaFoldDB" id="A0A177E900"/>
<feature type="binding site" evidence="2">
    <location>
        <position position="212"/>
    </location>
    <ligand>
        <name>Mg(2+)</name>
        <dbReference type="ChEBI" id="CHEBI:18420"/>
        <label>5</label>
    </ligand>
</feature>
<feature type="binding site" evidence="2">
    <location>
        <position position="211"/>
    </location>
    <ligand>
        <name>ATP</name>
        <dbReference type="ChEBI" id="CHEBI:30616"/>
    </ligand>
</feature>
<dbReference type="Pfam" id="PF02769">
    <property type="entry name" value="AIRS_C"/>
    <property type="match status" value="1"/>
</dbReference>
<dbReference type="Gene3D" id="3.30.1330.10">
    <property type="entry name" value="PurM-like, N-terminal domain"/>
    <property type="match status" value="1"/>
</dbReference>
<dbReference type="InterPro" id="IPR036921">
    <property type="entry name" value="PurM-like_N_sf"/>
</dbReference>
<comment type="caution">
    <text evidence="2">Lacks conserved residue(s) required for the propagation of feature annotation.</text>
</comment>
<evidence type="ECO:0000256" key="2">
    <source>
        <dbReference type="HAMAP-Rule" id="MF_02128"/>
    </source>
</evidence>
<dbReference type="InterPro" id="IPR010918">
    <property type="entry name" value="PurM-like_C_dom"/>
</dbReference>
<dbReference type="SUPFAM" id="SSF56042">
    <property type="entry name" value="PurM C-terminal domain-like"/>
    <property type="match status" value="1"/>
</dbReference>
<dbReference type="SUPFAM" id="SSF55326">
    <property type="entry name" value="PurM N-terminal domain-like"/>
    <property type="match status" value="1"/>
</dbReference>
<evidence type="ECO:0000313" key="5">
    <source>
        <dbReference type="EMBL" id="OAG28278.1"/>
    </source>
</evidence>
<comment type="pathway">
    <text evidence="2">Cofactor biosynthesis; thiamine diphosphate biosynthesis; thiamine diphosphate from thiamine phosphate: step 1/1.</text>
</comment>
<keyword evidence="2" id="KW-0808">Transferase</keyword>
<keyword evidence="6" id="KW-1185">Reference proteome</keyword>
<dbReference type="InterPro" id="IPR006283">
    <property type="entry name" value="ThiL-like"/>
</dbReference>
<dbReference type="CDD" id="cd02194">
    <property type="entry name" value="ThiL"/>
    <property type="match status" value="1"/>
</dbReference>
<reference evidence="5 6" key="1">
    <citation type="submission" date="2016-02" db="EMBL/GenBank/DDBJ databases">
        <title>Draft genome sequence of Thermodesulfatator sp. S606.</title>
        <authorList>
            <person name="Lai Q."/>
            <person name="Cao J."/>
            <person name="Dupont S."/>
            <person name="Shao Z."/>
            <person name="Jebbar M."/>
            <person name="Alain K."/>
        </authorList>
    </citation>
    <scope>NUCLEOTIDE SEQUENCE [LARGE SCALE GENOMIC DNA]</scope>
    <source>
        <strain evidence="5 6">S606</strain>
    </source>
</reference>
<keyword evidence="2" id="KW-0547">Nucleotide-binding</keyword>
<feature type="binding site" evidence="2">
    <location>
        <position position="73"/>
    </location>
    <ligand>
        <name>Mg(2+)</name>
        <dbReference type="ChEBI" id="CHEBI:18420"/>
        <label>3</label>
    </ligand>
</feature>
<name>A0A177E900_9BACT</name>
<keyword evidence="2" id="KW-0067">ATP-binding</keyword>
<keyword evidence="2" id="KW-0460">Magnesium</keyword>
<feature type="binding site" evidence="2">
    <location>
        <position position="44"/>
    </location>
    <ligand>
        <name>Mg(2+)</name>
        <dbReference type="ChEBI" id="CHEBI:18420"/>
        <label>2</label>
    </ligand>
</feature>
<feature type="domain" description="PurM-like C-terminal" evidence="4">
    <location>
        <begin position="150"/>
        <end position="299"/>
    </location>
</feature>
<dbReference type="PANTHER" id="PTHR30270:SF0">
    <property type="entry name" value="THIAMINE-MONOPHOSPHATE KINASE"/>
    <property type="match status" value="1"/>
</dbReference>
<accession>A0A177E900</accession>
<dbReference type="Gene3D" id="3.90.650.10">
    <property type="entry name" value="PurM-like C-terminal domain"/>
    <property type="match status" value="1"/>
</dbReference>
<keyword evidence="1 2" id="KW-0784">Thiamine biosynthesis</keyword>
<feature type="binding site" evidence="2">
    <location>
        <position position="28"/>
    </location>
    <ligand>
        <name>Mg(2+)</name>
        <dbReference type="ChEBI" id="CHEBI:18420"/>
        <label>3</label>
    </ligand>
</feature>
<feature type="binding site" evidence="2">
    <location>
        <position position="42"/>
    </location>
    <ligand>
        <name>Mg(2+)</name>
        <dbReference type="ChEBI" id="CHEBI:18420"/>
        <label>4</label>
    </ligand>
</feature>
<dbReference type="RefSeq" id="WP_068541158.1">
    <property type="nucleotide sequence ID" value="NZ_LSFI01000008.1"/>
</dbReference>
<dbReference type="STRING" id="1795632.TH606_02700"/>
<comment type="function">
    <text evidence="2">Catalyzes the ATP-dependent phosphorylation of thiamine-monophosphate (TMP) to form thiamine-pyrophosphate (TPP), the active form of vitamin B1.</text>
</comment>
<dbReference type="Proteomes" id="UP000076964">
    <property type="component" value="Unassembled WGS sequence"/>
</dbReference>